<reference evidence="1 2" key="1">
    <citation type="submission" date="2020-08" db="EMBL/GenBank/DDBJ databases">
        <title>Genomic Encyclopedia of Type Strains, Phase IV (KMG-IV): sequencing the most valuable type-strain genomes for metagenomic binning, comparative biology and taxonomic classification.</title>
        <authorList>
            <person name="Goeker M."/>
        </authorList>
    </citation>
    <scope>NUCLEOTIDE SEQUENCE [LARGE SCALE GENOMIC DNA]</scope>
    <source>
        <strain evidence="1 2">DSM 24163</strain>
    </source>
</reference>
<gene>
    <name evidence="1" type="ORF">HNQ52_001424</name>
</gene>
<evidence type="ECO:0000313" key="1">
    <source>
        <dbReference type="EMBL" id="MBB5207895.1"/>
    </source>
</evidence>
<proteinExistence type="predicted"/>
<sequence>MFIGSAHAWLIRAPDDPRLSARQQVSARLLPPYAAYLLLLDAYHALTYPPAVREAQRYCEESLQAQGYAEWTRMVVCECHALEGKSLDVCFARH</sequence>
<dbReference type="EMBL" id="JACHHP010000002">
    <property type="protein sequence ID" value="MBB5207895.1"/>
    <property type="molecule type" value="Genomic_DNA"/>
</dbReference>
<protein>
    <submittedName>
        <fullName evidence="1">Uncharacterized protein</fullName>
    </submittedName>
</protein>
<comment type="caution">
    <text evidence="1">The sequence shown here is derived from an EMBL/GenBank/DDBJ whole genome shotgun (WGS) entry which is preliminary data.</text>
</comment>
<dbReference type="AlphaFoldDB" id="A0A7W8D4P9"/>
<name>A0A7W8D4P9_9GAMM</name>
<organism evidence="1 2">
    <name type="scientific">Chiayiivirga flava</name>
    <dbReference type="NCBI Taxonomy" id="659595"/>
    <lineage>
        <taxon>Bacteria</taxon>
        <taxon>Pseudomonadati</taxon>
        <taxon>Pseudomonadota</taxon>
        <taxon>Gammaproteobacteria</taxon>
        <taxon>Lysobacterales</taxon>
        <taxon>Lysobacteraceae</taxon>
        <taxon>Chiayiivirga</taxon>
    </lineage>
</organism>
<evidence type="ECO:0000313" key="2">
    <source>
        <dbReference type="Proteomes" id="UP000521199"/>
    </source>
</evidence>
<dbReference type="Proteomes" id="UP000521199">
    <property type="component" value="Unassembled WGS sequence"/>
</dbReference>
<accession>A0A7W8D4P9</accession>
<dbReference type="RefSeq" id="WP_183960412.1">
    <property type="nucleotide sequence ID" value="NZ_JACHHP010000002.1"/>
</dbReference>
<keyword evidence="2" id="KW-1185">Reference proteome</keyword>